<name>E4ZUP5_LEPMJ</name>
<feature type="transmembrane region" description="Helical" evidence="5">
    <location>
        <begin position="264"/>
        <end position="284"/>
    </location>
</feature>
<keyword evidence="2 5" id="KW-0812">Transmembrane</keyword>
<feature type="transmembrane region" description="Helical" evidence="5">
    <location>
        <begin position="139"/>
        <end position="160"/>
    </location>
</feature>
<dbReference type="OrthoDB" id="2533084at2759"/>
<keyword evidence="3 5" id="KW-1133">Transmembrane helix</keyword>
<evidence type="ECO:0000313" key="8">
    <source>
        <dbReference type="Proteomes" id="UP000002668"/>
    </source>
</evidence>
<evidence type="ECO:0000256" key="4">
    <source>
        <dbReference type="ARBA" id="ARBA00023136"/>
    </source>
</evidence>
<keyword evidence="8" id="KW-1185">Reference proteome</keyword>
<evidence type="ECO:0000256" key="3">
    <source>
        <dbReference type="ARBA" id="ARBA00022989"/>
    </source>
</evidence>
<feature type="transmembrane region" description="Helical" evidence="5">
    <location>
        <begin position="172"/>
        <end position="189"/>
    </location>
</feature>
<evidence type="ECO:0000256" key="5">
    <source>
        <dbReference type="SAM" id="Phobius"/>
    </source>
</evidence>
<dbReference type="PANTHER" id="PTHR23502">
    <property type="entry name" value="MAJOR FACILITATOR SUPERFAMILY"/>
    <property type="match status" value="1"/>
</dbReference>
<dbReference type="PROSITE" id="PS50850">
    <property type="entry name" value="MFS"/>
    <property type="match status" value="1"/>
</dbReference>
<dbReference type="InterPro" id="IPR020846">
    <property type="entry name" value="MFS_dom"/>
</dbReference>
<evidence type="ECO:0000256" key="2">
    <source>
        <dbReference type="ARBA" id="ARBA00022692"/>
    </source>
</evidence>
<feature type="transmembrane region" description="Helical" evidence="5">
    <location>
        <begin position="471"/>
        <end position="493"/>
    </location>
</feature>
<dbReference type="STRING" id="985895.E4ZUP5"/>
<feature type="transmembrane region" description="Helical" evidence="5">
    <location>
        <begin position="536"/>
        <end position="556"/>
    </location>
</feature>
<dbReference type="HOGENOM" id="CLU_008455_13_6_1"/>
<reference evidence="8" key="1">
    <citation type="journal article" date="2011" name="Nat. Commun.">
        <title>Effector diversification within compartments of the Leptosphaeria maculans genome affected by Repeat-Induced Point mutations.</title>
        <authorList>
            <person name="Rouxel T."/>
            <person name="Grandaubert J."/>
            <person name="Hane J.K."/>
            <person name="Hoede C."/>
            <person name="van de Wouw A.P."/>
            <person name="Couloux A."/>
            <person name="Dominguez V."/>
            <person name="Anthouard V."/>
            <person name="Bally P."/>
            <person name="Bourras S."/>
            <person name="Cozijnsen A.J."/>
            <person name="Ciuffetti L.M."/>
            <person name="Degrave A."/>
            <person name="Dilmaghani A."/>
            <person name="Duret L."/>
            <person name="Fudal I."/>
            <person name="Goodwin S.B."/>
            <person name="Gout L."/>
            <person name="Glaser N."/>
            <person name="Linglin J."/>
            <person name="Kema G.H.J."/>
            <person name="Lapalu N."/>
            <person name="Lawrence C.B."/>
            <person name="May K."/>
            <person name="Meyer M."/>
            <person name="Ollivier B."/>
            <person name="Poulain J."/>
            <person name="Schoch C.L."/>
            <person name="Simon A."/>
            <person name="Spatafora J.W."/>
            <person name="Stachowiak A."/>
            <person name="Turgeon B.G."/>
            <person name="Tyler B.M."/>
            <person name="Vincent D."/>
            <person name="Weissenbach J."/>
            <person name="Amselem J."/>
            <person name="Quesneville H."/>
            <person name="Oliver R.P."/>
            <person name="Wincker P."/>
            <person name="Balesdent M.-H."/>
            <person name="Howlett B.J."/>
        </authorList>
    </citation>
    <scope>NUCLEOTIDE SEQUENCE [LARGE SCALE GENOMIC DNA]</scope>
    <source>
        <strain evidence="8">JN3 / isolate v23.1.3 / race Av1-4-5-6-7-8</strain>
    </source>
</reference>
<dbReference type="Gene3D" id="1.20.1250.20">
    <property type="entry name" value="MFS general substrate transporter like domains"/>
    <property type="match status" value="1"/>
</dbReference>
<dbReference type="OMA" id="NEHVEDK"/>
<dbReference type="InterPro" id="IPR036259">
    <property type="entry name" value="MFS_trans_sf"/>
</dbReference>
<dbReference type="GO" id="GO:0022857">
    <property type="term" value="F:transmembrane transporter activity"/>
    <property type="evidence" value="ECO:0007669"/>
    <property type="project" value="InterPro"/>
</dbReference>
<dbReference type="Pfam" id="PF07690">
    <property type="entry name" value="MFS_1"/>
    <property type="match status" value="1"/>
</dbReference>
<feature type="domain" description="Major facilitator superfamily (MFS) profile" evidence="6">
    <location>
        <begin position="101"/>
        <end position="574"/>
    </location>
</feature>
<feature type="transmembrane region" description="Helical" evidence="5">
    <location>
        <begin position="359"/>
        <end position="384"/>
    </location>
</feature>
<feature type="transmembrane region" description="Helical" evidence="5">
    <location>
        <begin position="396"/>
        <end position="417"/>
    </location>
</feature>
<proteinExistence type="predicted"/>
<dbReference type="VEuPathDB" id="FungiDB:LEMA_P115390.1"/>
<organism evidence="8">
    <name type="scientific">Leptosphaeria maculans (strain JN3 / isolate v23.1.3 / race Av1-4-5-6-7-8)</name>
    <name type="common">Blackleg fungus</name>
    <name type="synonym">Phoma lingam</name>
    <dbReference type="NCBI Taxonomy" id="985895"/>
    <lineage>
        <taxon>Eukaryota</taxon>
        <taxon>Fungi</taxon>
        <taxon>Dikarya</taxon>
        <taxon>Ascomycota</taxon>
        <taxon>Pezizomycotina</taxon>
        <taxon>Dothideomycetes</taxon>
        <taxon>Pleosporomycetidae</taxon>
        <taxon>Pleosporales</taxon>
        <taxon>Pleosporineae</taxon>
        <taxon>Leptosphaeriaceae</taxon>
        <taxon>Plenodomus</taxon>
        <taxon>Plenodomus lingam/Leptosphaeria maculans species complex</taxon>
    </lineage>
</organism>
<protein>
    <submittedName>
        <fullName evidence="7">Similar to MFS transporter</fullName>
    </submittedName>
</protein>
<dbReference type="PANTHER" id="PTHR23502:SF181">
    <property type="entry name" value="MAJOR FACILITATOR SUPERFAMILY (MFS) PROFILE DOMAIN-CONTAINING PROTEIN"/>
    <property type="match status" value="1"/>
</dbReference>
<dbReference type="GO" id="GO:0005886">
    <property type="term" value="C:plasma membrane"/>
    <property type="evidence" value="ECO:0007669"/>
    <property type="project" value="TreeGrafter"/>
</dbReference>
<dbReference type="InParanoid" id="E4ZUP5"/>
<sequence>MTTLRTALTLSKQTVQNAIPPGTSTLIGAPPFPPKPPNSPLSNFLSQIPTPTTLLTPQYVPTDHLEQTASQIPQNEIRLVPQPTTDPADPLNLPVWRKLAMLGVLSLHPFVVNVTSASMSSALPIYAATPVFGTPPVGFAKLTNLIAVNVLMVGAANIWWVPLANTFGRRPVILGSLLLLVLSSMWAGLATSFESLLVARLFMGIGGAPADAVSPDVVGEIFFVHQRGRAMFWIMQALYTVFLSLGSTVGGVAGGYIVDSMGLAWLHWMNVLLSAITFALCLVFQAETLYDRPQATISMSEDGEKSGFHNKEAAVVVANSAPASYPAYSYMRSLKLISYRPGIAKKFAAPYKVMRLPGVWLVSGWYAGLVGLIVTMSTIGPQLVAAPPYLWGKDVGLINIGGIIGAILGGVYTYFISDFTTQRLATKNIHGFTEPESRLVTALPALFIATAGALVFGFAAQNPSSTGWVGLQFGLGMVSVGLMQAPSVGFNYLIESYSSVAGDCFVAVTFVRSIVSFAWTFFVSDWVKKAGPAEPFGIFGMLMGAFGLATIPMIIWGKRMRIWTAKWVPEGSAM</sequence>
<dbReference type="EMBL" id="FP929126">
    <property type="protein sequence ID" value="CBX95124.1"/>
    <property type="molecule type" value="Genomic_DNA"/>
</dbReference>
<gene>
    <name evidence="7" type="ORF">LEMA_P115390.1</name>
</gene>
<feature type="transmembrane region" description="Helical" evidence="5">
    <location>
        <begin position="438"/>
        <end position="459"/>
    </location>
</feature>
<comment type="subcellular location">
    <subcellularLocation>
        <location evidence="1">Membrane</location>
        <topology evidence="1">Multi-pass membrane protein</topology>
    </subcellularLocation>
</comment>
<evidence type="ECO:0000313" key="7">
    <source>
        <dbReference type="EMBL" id="CBX95124.1"/>
    </source>
</evidence>
<feature type="transmembrane region" description="Helical" evidence="5">
    <location>
        <begin position="99"/>
        <end position="119"/>
    </location>
</feature>
<dbReference type="eggNOG" id="KOG0255">
    <property type="taxonomic scope" value="Eukaryota"/>
</dbReference>
<dbReference type="Proteomes" id="UP000002668">
    <property type="component" value="Genome"/>
</dbReference>
<dbReference type="InterPro" id="IPR011701">
    <property type="entry name" value="MFS"/>
</dbReference>
<accession>E4ZUP5</accession>
<feature type="transmembrane region" description="Helical" evidence="5">
    <location>
        <begin position="237"/>
        <end position="258"/>
    </location>
</feature>
<keyword evidence="4 5" id="KW-0472">Membrane</keyword>
<dbReference type="AlphaFoldDB" id="E4ZUP5"/>
<feature type="transmembrane region" description="Helical" evidence="5">
    <location>
        <begin position="505"/>
        <end position="524"/>
    </location>
</feature>
<evidence type="ECO:0000259" key="6">
    <source>
        <dbReference type="PROSITE" id="PS50850"/>
    </source>
</evidence>
<feature type="transmembrane region" description="Helical" evidence="5">
    <location>
        <begin position="201"/>
        <end position="225"/>
    </location>
</feature>
<evidence type="ECO:0000256" key="1">
    <source>
        <dbReference type="ARBA" id="ARBA00004141"/>
    </source>
</evidence>
<dbReference type="SUPFAM" id="SSF103473">
    <property type="entry name" value="MFS general substrate transporter"/>
    <property type="match status" value="1"/>
</dbReference>